<feature type="domain" description="N-acetyltransferase" evidence="1">
    <location>
        <begin position="3"/>
        <end position="166"/>
    </location>
</feature>
<dbReference type="SUPFAM" id="SSF55729">
    <property type="entry name" value="Acyl-CoA N-acyltransferases (Nat)"/>
    <property type="match status" value="1"/>
</dbReference>
<comment type="caution">
    <text evidence="2">The sequence shown here is derived from an EMBL/GenBank/DDBJ whole genome shotgun (WGS) entry which is preliminary data.</text>
</comment>
<dbReference type="Gene3D" id="3.40.630.30">
    <property type="match status" value="1"/>
</dbReference>
<keyword evidence="3" id="KW-1185">Reference proteome</keyword>
<gene>
    <name evidence="2" type="ORF">LTR69_000245</name>
</gene>
<reference evidence="2 3" key="1">
    <citation type="submission" date="2023-08" db="EMBL/GenBank/DDBJ databases">
        <title>Black Yeasts Isolated from many extreme environments.</title>
        <authorList>
            <person name="Coleine C."/>
            <person name="Stajich J.E."/>
            <person name="Selbmann L."/>
        </authorList>
    </citation>
    <scope>NUCLEOTIDE SEQUENCE [LARGE SCALE GENOMIC DNA]</scope>
    <source>
        <strain evidence="2 3">CCFEE 6328</strain>
    </source>
</reference>
<name>A0ABR0JQD0_9EURO</name>
<organism evidence="2 3">
    <name type="scientific">Exophiala sideris</name>
    <dbReference type="NCBI Taxonomy" id="1016849"/>
    <lineage>
        <taxon>Eukaryota</taxon>
        <taxon>Fungi</taxon>
        <taxon>Dikarya</taxon>
        <taxon>Ascomycota</taxon>
        <taxon>Pezizomycotina</taxon>
        <taxon>Eurotiomycetes</taxon>
        <taxon>Chaetothyriomycetidae</taxon>
        <taxon>Chaetothyriales</taxon>
        <taxon>Herpotrichiellaceae</taxon>
        <taxon>Exophiala</taxon>
    </lineage>
</organism>
<accession>A0ABR0JQD0</accession>
<dbReference type="InterPro" id="IPR016181">
    <property type="entry name" value="Acyl_CoA_acyltransferase"/>
</dbReference>
<evidence type="ECO:0000313" key="3">
    <source>
        <dbReference type="Proteomes" id="UP001345691"/>
    </source>
</evidence>
<dbReference type="PROSITE" id="PS51186">
    <property type="entry name" value="GNAT"/>
    <property type="match status" value="1"/>
</dbReference>
<evidence type="ECO:0000259" key="1">
    <source>
        <dbReference type="PROSITE" id="PS51186"/>
    </source>
</evidence>
<protein>
    <recommendedName>
        <fullName evidence="1">N-acetyltransferase domain-containing protein</fullName>
    </recommendedName>
</protein>
<sequence>MPVTIRPATEADLPQVREIFAFYVLNTIVTLLVQDPPLEYIESRFRDSIGRGLPYLVAIDDHDFVLGYTYASAFTGSKLDHINKGIGSRLIKELIDTLRNTKHIAEEVGHEQSSAEYDVRKVIAVMSVDEGAQDQGLALRDWYRRWGFEEVARLKGVGFKKGRTYS</sequence>
<dbReference type="EMBL" id="JAVRRF010000001">
    <property type="protein sequence ID" value="KAK5068127.1"/>
    <property type="molecule type" value="Genomic_DNA"/>
</dbReference>
<dbReference type="InterPro" id="IPR000182">
    <property type="entry name" value="GNAT_dom"/>
</dbReference>
<proteinExistence type="predicted"/>
<evidence type="ECO:0000313" key="2">
    <source>
        <dbReference type="EMBL" id="KAK5068127.1"/>
    </source>
</evidence>
<dbReference type="Proteomes" id="UP001345691">
    <property type="component" value="Unassembled WGS sequence"/>
</dbReference>